<sequence>MEQFKTSPEMKDLNIAFSQETFIKDFELYEGRVARRFFELDLSFQKEKEEAGNKVGPSSTWTNLSSVEPTVEVPEPAESIPTSPAATPPEVMDLE</sequence>
<dbReference type="Proteomes" id="UP000797356">
    <property type="component" value="Chromosome 8"/>
</dbReference>
<evidence type="ECO:0000313" key="3">
    <source>
        <dbReference type="Proteomes" id="UP000797356"/>
    </source>
</evidence>
<reference evidence="2" key="1">
    <citation type="journal article" date="2017" name="Gigascience">
        <title>The genome draft of coconut (Cocos nucifera).</title>
        <authorList>
            <person name="Xiao Y."/>
            <person name="Xu P."/>
            <person name="Fan H."/>
            <person name="Baudouin L."/>
            <person name="Xia W."/>
            <person name="Bocs S."/>
            <person name="Xu J."/>
            <person name="Li Q."/>
            <person name="Guo A."/>
            <person name="Zhou L."/>
            <person name="Li J."/>
            <person name="Wu Y."/>
            <person name="Ma Z."/>
            <person name="Armero A."/>
            <person name="Issali A.E."/>
            <person name="Liu N."/>
            <person name="Peng M."/>
            <person name="Yang Y."/>
        </authorList>
    </citation>
    <scope>NUCLEOTIDE SEQUENCE</scope>
    <source>
        <tissue evidence="2">Spear leaf of Hainan Tall coconut</tissue>
    </source>
</reference>
<dbReference type="EMBL" id="CM017879">
    <property type="protein sequence ID" value="KAG1358573.1"/>
    <property type="molecule type" value="Genomic_DNA"/>
</dbReference>
<accession>A0A8K0N575</accession>
<evidence type="ECO:0000256" key="1">
    <source>
        <dbReference type="SAM" id="MobiDB-lite"/>
    </source>
</evidence>
<evidence type="ECO:0000313" key="2">
    <source>
        <dbReference type="EMBL" id="KAG1358573.1"/>
    </source>
</evidence>
<name>A0A8K0N575_COCNU</name>
<organism evidence="2 3">
    <name type="scientific">Cocos nucifera</name>
    <name type="common">Coconut palm</name>
    <dbReference type="NCBI Taxonomy" id="13894"/>
    <lineage>
        <taxon>Eukaryota</taxon>
        <taxon>Viridiplantae</taxon>
        <taxon>Streptophyta</taxon>
        <taxon>Embryophyta</taxon>
        <taxon>Tracheophyta</taxon>
        <taxon>Spermatophyta</taxon>
        <taxon>Magnoliopsida</taxon>
        <taxon>Liliopsida</taxon>
        <taxon>Arecaceae</taxon>
        <taxon>Arecoideae</taxon>
        <taxon>Cocoseae</taxon>
        <taxon>Attaleinae</taxon>
        <taxon>Cocos</taxon>
    </lineage>
</organism>
<feature type="region of interest" description="Disordered" evidence="1">
    <location>
        <begin position="48"/>
        <end position="95"/>
    </location>
</feature>
<reference evidence="2" key="2">
    <citation type="submission" date="2019-07" db="EMBL/GenBank/DDBJ databases">
        <authorList>
            <person name="Yang Y."/>
            <person name="Bocs S."/>
            <person name="Baudouin L."/>
        </authorList>
    </citation>
    <scope>NUCLEOTIDE SEQUENCE</scope>
    <source>
        <tissue evidence="2">Spear leaf of Hainan Tall coconut</tissue>
    </source>
</reference>
<comment type="caution">
    <text evidence="2">The sequence shown here is derived from an EMBL/GenBank/DDBJ whole genome shotgun (WGS) entry which is preliminary data.</text>
</comment>
<feature type="compositionally biased region" description="Low complexity" evidence="1">
    <location>
        <begin position="65"/>
        <end position="79"/>
    </location>
</feature>
<protein>
    <submittedName>
        <fullName evidence="2">Uncharacterized protein</fullName>
    </submittedName>
</protein>
<proteinExistence type="predicted"/>
<gene>
    <name evidence="2" type="ORF">COCNU_08G000190</name>
</gene>
<dbReference type="AlphaFoldDB" id="A0A8K0N575"/>
<keyword evidence="3" id="KW-1185">Reference proteome</keyword>